<keyword evidence="2" id="KW-0804">Transcription</keyword>
<dbReference type="SUPFAM" id="SSF52317">
    <property type="entry name" value="Class I glutamine amidotransferase-like"/>
    <property type="match status" value="1"/>
</dbReference>
<evidence type="ECO:0000256" key="1">
    <source>
        <dbReference type="ARBA" id="ARBA00023015"/>
    </source>
</evidence>
<dbReference type="Gene3D" id="3.40.50.880">
    <property type="match status" value="1"/>
</dbReference>
<dbReference type="InterPro" id="IPR052158">
    <property type="entry name" value="INH-QAR"/>
</dbReference>
<dbReference type="InterPro" id="IPR002818">
    <property type="entry name" value="DJ-1/PfpI"/>
</dbReference>
<comment type="caution">
    <text evidence="4">The sequence shown here is derived from an EMBL/GenBank/DDBJ whole genome shotgun (WGS) entry which is preliminary data.</text>
</comment>
<dbReference type="Proteomes" id="UP000620025">
    <property type="component" value="Unassembled WGS sequence"/>
</dbReference>
<dbReference type="RefSeq" id="WP_192068958.1">
    <property type="nucleotide sequence ID" value="NZ_JACYWY010000003.1"/>
</dbReference>
<feature type="domain" description="HTH araC/xylS-type" evidence="3">
    <location>
        <begin position="217"/>
        <end position="315"/>
    </location>
</feature>
<evidence type="ECO:0000256" key="2">
    <source>
        <dbReference type="ARBA" id="ARBA00023163"/>
    </source>
</evidence>
<reference evidence="4 5" key="1">
    <citation type="journal article" date="2020" name="FEMS Microbiol. Ecol.">
        <title>Temporal dynamics of bacterial communities during seed development and maturation.</title>
        <authorList>
            <person name="Chesneau G."/>
            <person name="Torres-Cortes G."/>
            <person name="Briand M."/>
            <person name="Darrasse A."/>
            <person name="Preveaux A."/>
            <person name="Marais C."/>
            <person name="Jacques M.A."/>
            <person name="Shade A."/>
            <person name="Barret M."/>
        </authorList>
    </citation>
    <scope>NUCLEOTIDE SEQUENCE [LARGE SCALE GENOMIC DNA]</scope>
    <source>
        <strain evidence="4 5">CFBP13599</strain>
    </source>
</reference>
<accession>A0ABR9C336</accession>
<protein>
    <submittedName>
        <fullName evidence="4">Helix-turn-helix domain-containing protein</fullName>
    </submittedName>
</protein>
<dbReference type="Gene3D" id="1.10.10.60">
    <property type="entry name" value="Homeodomain-like"/>
    <property type="match status" value="1"/>
</dbReference>
<dbReference type="InterPro" id="IPR029062">
    <property type="entry name" value="Class_I_gatase-like"/>
</dbReference>
<dbReference type="SUPFAM" id="SSF46689">
    <property type="entry name" value="Homeodomain-like"/>
    <property type="match status" value="2"/>
</dbReference>
<sequence length="324" mass="35752">MPAKCIQFVTYPEVSLLDLAGPLDVFIAANHFAQADHAPYSLSILSLDPTTEIFPSFSFSAEVLGIDTPAPHTLIVPGGPGIHNFCEHPDFFRNFVGHCEKASRLVSVCTGVFALATAGRLDGRNVTTHWSAYDRLEIEFPSIKVKRGPIFINDGDIWTSAGVTSGIDLALAIIETDLGYATALEVARHLVVFLKRSGDQNQFSSTLTLQSKSSNFSDLHAWINTNISGDLSVSSLAKFMNMSERTFARKYREDSGFTPSKMVEKIRLEAVCHMLLTSRTPLKTIARKCGLSNESTLIRSFMKTYAVTPGEYRERFRSGEEAQE</sequence>
<evidence type="ECO:0000313" key="4">
    <source>
        <dbReference type="EMBL" id="MBD8771647.1"/>
    </source>
</evidence>
<dbReference type="CDD" id="cd03137">
    <property type="entry name" value="GATase1_AraC_1"/>
    <property type="match status" value="1"/>
</dbReference>
<dbReference type="PROSITE" id="PS01124">
    <property type="entry name" value="HTH_ARAC_FAMILY_2"/>
    <property type="match status" value="1"/>
</dbReference>
<dbReference type="Pfam" id="PF12833">
    <property type="entry name" value="HTH_18"/>
    <property type="match status" value="1"/>
</dbReference>
<name>A0ABR9C336_9PSED</name>
<organism evidence="4 5">
    <name type="scientific">Pseudomonas coleopterorum</name>
    <dbReference type="NCBI Taxonomy" id="1605838"/>
    <lineage>
        <taxon>Bacteria</taxon>
        <taxon>Pseudomonadati</taxon>
        <taxon>Pseudomonadota</taxon>
        <taxon>Gammaproteobacteria</taxon>
        <taxon>Pseudomonadales</taxon>
        <taxon>Pseudomonadaceae</taxon>
        <taxon>Pseudomonas</taxon>
    </lineage>
</organism>
<evidence type="ECO:0000313" key="5">
    <source>
        <dbReference type="Proteomes" id="UP000620025"/>
    </source>
</evidence>
<dbReference type="InterPro" id="IPR009057">
    <property type="entry name" value="Homeodomain-like_sf"/>
</dbReference>
<dbReference type="Pfam" id="PF01965">
    <property type="entry name" value="DJ-1_PfpI"/>
    <property type="match status" value="1"/>
</dbReference>
<evidence type="ECO:0000259" key="3">
    <source>
        <dbReference type="PROSITE" id="PS01124"/>
    </source>
</evidence>
<gene>
    <name evidence="4" type="ORF">IFT38_19070</name>
</gene>
<dbReference type="InterPro" id="IPR018060">
    <property type="entry name" value="HTH_AraC"/>
</dbReference>
<keyword evidence="5" id="KW-1185">Reference proteome</keyword>
<dbReference type="EMBL" id="JACYWZ010000008">
    <property type="protein sequence ID" value="MBD8771647.1"/>
    <property type="molecule type" value="Genomic_DNA"/>
</dbReference>
<dbReference type="SMART" id="SM00342">
    <property type="entry name" value="HTH_ARAC"/>
    <property type="match status" value="1"/>
</dbReference>
<dbReference type="PANTHER" id="PTHR43130">
    <property type="entry name" value="ARAC-FAMILY TRANSCRIPTIONAL REGULATOR"/>
    <property type="match status" value="1"/>
</dbReference>
<proteinExistence type="predicted"/>
<dbReference type="PANTHER" id="PTHR43130:SF3">
    <property type="entry name" value="HTH-TYPE TRANSCRIPTIONAL REGULATOR RV1931C"/>
    <property type="match status" value="1"/>
</dbReference>
<keyword evidence="1" id="KW-0805">Transcription regulation</keyword>